<name>A0A0D2F8I9_CLAB1</name>
<dbReference type="InterPro" id="IPR021109">
    <property type="entry name" value="Peptidase_aspartic_dom_sf"/>
</dbReference>
<keyword evidence="2" id="KW-0472">Membrane</keyword>
<reference evidence="5" key="1">
    <citation type="submission" date="2015-01" db="EMBL/GenBank/DDBJ databases">
        <title>The Genome Sequence of Cladophialophora bantiana CBS 173.52.</title>
        <authorList>
            <consortium name="The Broad Institute Genomics Platform"/>
            <person name="Cuomo C."/>
            <person name="de Hoog S."/>
            <person name="Gorbushina A."/>
            <person name="Stielow B."/>
            <person name="Teixiera M."/>
            <person name="Abouelleil A."/>
            <person name="Chapman S.B."/>
            <person name="Priest M."/>
            <person name="Young S.K."/>
            <person name="Wortman J."/>
            <person name="Nusbaum C."/>
            <person name="Birren B."/>
        </authorList>
    </citation>
    <scope>NUCLEOTIDE SEQUENCE [LARGE SCALE GENOMIC DNA]</scope>
    <source>
        <strain evidence="5">CBS 173.52</strain>
    </source>
</reference>
<proteinExistence type="predicted"/>
<feature type="signal peptide" evidence="3">
    <location>
        <begin position="1"/>
        <end position="24"/>
    </location>
</feature>
<evidence type="ECO:0000256" key="1">
    <source>
        <dbReference type="SAM" id="MobiDB-lite"/>
    </source>
</evidence>
<dbReference type="HOGENOM" id="CLU_009988_3_1_1"/>
<dbReference type="GeneID" id="27692974"/>
<keyword evidence="2" id="KW-1133">Transmembrane helix</keyword>
<accession>A0A0D2F8I9</accession>
<feature type="compositionally biased region" description="Basic and acidic residues" evidence="1">
    <location>
        <begin position="552"/>
        <end position="563"/>
    </location>
</feature>
<evidence type="ECO:0000313" key="5">
    <source>
        <dbReference type="EMBL" id="KIW98386.1"/>
    </source>
</evidence>
<dbReference type="RefSeq" id="XP_016625055.1">
    <property type="nucleotide sequence ID" value="XM_016757806.1"/>
</dbReference>
<dbReference type="VEuPathDB" id="FungiDB:Z519_00046"/>
<keyword evidence="2" id="KW-0812">Transmembrane</keyword>
<dbReference type="AlphaFoldDB" id="A0A0D2F8I9"/>
<feature type="domain" description="Peptidase A1" evidence="4">
    <location>
        <begin position="52"/>
        <end position="396"/>
    </location>
</feature>
<evidence type="ECO:0000259" key="4">
    <source>
        <dbReference type="PROSITE" id="PS51767"/>
    </source>
</evidence>
<keyword evidence="3" id="KW-0732">Signal</keyword>
<dbReference type="SUPFAM" id="SSF50630">
    <property type="entry name" value="Acid proteases"/>
    <property type="match status" value="1"/>
</dbReference>
<evidence type="ECO:0000256" key="3">
    <source>
        <dbReference type="SAM" id="SignalP"/>
    </source>
</evidence>
<feature type="compositionally biased region" description="Basic and acidic residues" evidence="1">
    <location>
        <begin position="586"/>
        <end position="597"/>
    </location>
</feature>
<dbReference type="OrthoDB" id="4074350at2759"/>
<dbReference type="InterPro" id="IPR033121">
    <property type="entry name" value="PEPTIDASE_A1"/>
</dbReference>
<feature type="region of interest" description="Disordered" evidence="1">
    <location>
        <begin position="581"/>
        <end position="606"/>
    </location>
</feature>
<protein>
    <recommendedName>
        <fullName evidence="4">Peptidase A1 domain-containing protein</fullName>
    </recommendedName>
</protein>
<sequence>MSLSSSALSALCVFLGVLLTGCATLDDESYPSPISLEPSNSRQVDGNDGQWSTFAVQIGTPPQVVRLLPSITGNAIWTVWSYACEQSSLLDCPAARGGVFNLSASATWETEGNYSLPLSPQHYLPYSGAAALGFDNITFGWNNQGGESLDNQLVLAYVTDDFFVGSIGLSPQPTNISSFNDPIPSIIGALRQDNLIPSISWSYLAGASYYSFPVMSFGSLTFGGYDASRLNINANLTLAGGSDQYRPFLLGVDSITTGSTEMLTEPIITALDSLTTQIWLPISACQAFEAAFDLVWNETYELYLLSEDQHSALIAKNASVTFTLSTGTSNSTDRLNITLPYAAFDLKASPPLAGDETYFYFPLKQAANETQYTLGRMILQEIYIVANYEWGSITLYEAVYPESSVQPDIIPICAQNATNCINPPSPGTKSHRLPAGAAAGIVIAAILVLAAVCAAVWLKCFKKPEAKRPLSEREGGSICGVQTTSEAIGPVGAAEKPPELDGRVLGSPRSELEGCYKHGTPASVEDSGYTTASQRGGTSSSGGRLSLSFGRGRQEPLEAADGELREFGDAEVHELSGETRTFVNRSELEGSFPRHELPGSTRWPTG</sequence>
<dbReference type="Pfam" id="PF00026">
    <property type="entry name" value="Asp"/>
    <property type="match status" value="1"/>
</dbReference>
<keyword evidence="6" id="KW-1185">Reference proteome</keyword>
<feature type="compositionally biased region" description="Low complexity" evidence="1">
    <location>
        <begin position="533"/>
        <end position="551"/>
    </location>
</feature>
<dbReference type="EMBL" id="KN846980">
    <property type="protein sequence ID" value="KIW98386.1"/>
    <property type="molecule type" value="Genomic_DNA"/>
</dbReference>
<evidence type="ECO:0000256" key="2">
    <source>
        <dbReference type="SAM" id="Phobius"/>
    </source>
</evidence>
<feature type="chain" id="PRO_5002241741" description="Peptidase A1 domain-containing protein" evidence="3">
    <location>
        <begin position="25"/>
        <end position="606"/>
    </location>
</feature>
<feature type="region of interest" description="Disordered" evidence="1">
    <location>
        <begin position="518"/>
        <end position="563"/>
    </location>
</feature>
<feature type="transmembrane region" description="Helical" evidence="2">
    <location>
        <begin position="435"/>
        <end position="458"/>
    </location>
</feature>
<gene>
    <name evidence="5" type="ORF">Z519_00046</name>
</gene>
<organism evidence="5 6">
    <name type="scientific">Cladophialophora bantiana (strain ATCC 10958 / CBS 173.52 / CDC B-1940 / NIH 8579)</name>
    <name type="common">Xylohypha bantiana</name>
    <dbReference type="NCBI Taxonomy" id="1442370"/>
    <lineage>
        <taxon>Eukaryota</taxon>
        <taxon>Fungi</taxon>
        <taxon>Dikarya</taxon>
        <taxon>Ascomycota</taxon>
        <taxon>Pezizomycotina</taxon>
        <taxon>Eurotiomycetes</taxon>
        <taxon>Chaetothyriomycetidae</taxon>
        <taxon>Chaetothyriales</taxon>
        <taxon>Herpotrichiellaceae</taxon>
        <taxon>Cladophialophora</taxon>
    </lineage>
</organism>
<dbReference type="PROSITE" id="PS51767">
    <property type="entry name" value="PEPTIDASE_A1"/>
    <property type="match status" value="1"/>
</dbReference>
<evidence type="ECO:0000313" key="6">
    <source>
        <dbReference type="Proteomes" id="UP000053789"/>
    </source>
</evidence>
<dbReference type="Gene3D" id="2.40.70.10">
    <property type="entry name" value="Acid Proteases"/>
    <property type="match status" value="2"/>
</dbReference>
<dbReference type="Proteomes" id="UP000053789">
    <property type="component" value="Unassembled WGS sequence"/>
</dbReference>